<dbReference type="Gene3D" id="2.60.40.10">
    <property type="entry name" value="Immunoglobulins"/>
    <property type="match status" value="3"/>
</dbReference>
<dbReference type="InterPro" id="IPR013106">
    <property type="entry name" value="Ig_V-set"/>
</dbReference>
<evidence type="ECO:0000259" key="14">
    <source>
        <dbReference type="PROSITE" id="PS50835"/>
    </source>
</evidence>
<dbReference type="PANTHER" id="PTHR23277:SF106">
    <property type="entry name" value="NECTIN-1 ISOFORM X1-RELATED"/>
    <property type="match status" value="1"/>
</dbReference>
<dbReference type="InterPro" id="IPR007110">
    <property type="entry name" value="Ig-like_dom"/>
</dbReference>
<name>A0A3Q1ASX4_AMPOC</name>
<dbReference type="GO" id="GO:0016020">
    <property type="term" value="C:membrane"/>
    <property type="evidence" value="ECO:0007669"/>
    <property type="project" value="UniProtKB-SubCell"/>
</dbReference>
<dbReference type="InterPro" id="IPR003598">
    <property type="entry name" value="Ig_sub2"/>
</dbReference>
<dbReference type="AlphaFoldDB" id="A0A3Q1ASX4"/>
<feature type="domain" description="Ig-like" evidence="14">
    <location>
        <begin position="135"/>
        <end position="226"/>
    </location>
</feature>
<dbReference type="InterPro" id="IPR036179">
    <property type="entry name" value="Ig-like_dom_sf"/>
</dbReference>
<keyword evidence="3 12" id="KW-0812">Transmembrane</keyword>
<proteinExistence type="inferred from homology"/>
<evidence type="ECO:0000313" key="16">
    <source>
        <dbReference type="Proteomes" id="UP001501940"/>
    </source>
</evidence>
<dbReference type="SMART" id="SM00409">
    <property type="entry name" value="IG"/>
    <property type="match status" value="2"/>
</dbReference>
<dbReference type="Pfam" id="PF07686">
    <property type="entry name" value="V-set"/>
    <property type="match status" value="1"/>
</dbReference>
<accession>A0A3Q1ASX4</accession>
<evidence type="ECO:0000256" key="8">
    <source>
        <dbReference type="ARBA" id="ARBA00023136"/>
    </source>
</evidence>
<evidence type="ECO:0000256" key="1">
    <source>
        <dbReference type="ARBA" id="ARBA00004167"/>
    </source>
</evidence>
<evidence type="ECO:0000256" key="13">
    <source>
        <dbReference type="SAM" id="SignalP"/>
    </source>
</evidence>
<evidence type="ECO:0000256" key="5">
    <source>
        <dbReference type="ARBA" id="ARBA00022737"/>
    </source>
</evidence>
<feature type="signal peptide" evidence="13">
    <location>
        <begin position="1"/>
        <end position="20"/>
    </location>
</feature>
<keyword evidence="6" id="KW-0130">Cell adhesion</keyword>
<feature type="chain" id="PRO_5043343929" description="Ig-like domain-containing protein" evidence="13">
    <location>
        <begin position="21"/>
        <end position="381"/>
    </location>
</feature>
<comment type="similarity">
    <text evidence="2">Belongs to the nectin family.</text>
</comment>
<evidence type="ECO:0000256" key="2">
    <source>
        <dbReference type="ARBA" id="ARBA00007810"/>
    </source>
</evidence>
<dbReference type="SMART" id="SM00406">
    <property type="entry name" value="IGv"/>
    <property type="match status" value="1"/>
</dbReference>
<keyword evidence="5" id="KW-0677">Repeat</keyword>
<keyword evidence="8 12" id="KW-0472">Membrane</keyword>
<comment type="subcellular location">
    <subcellularLocation>
        <location evidence="1">Membrane</location>
        <topology evidence="1">Single-pass membrane protein</topology>
    </subcellularLocation>
</comment>
<keyword evidence="7 12" id="KW-1133">Transmembrane helix</keyword>
<dbReference type="GeneTree" id="ENSGT00940000164822"/>
<dbReference type="Pfam" id="PF13895">
    <property type="entry name" value="Ig_2"/>
    <property type="match status" value="1"/>
</dbReference>
<sequence>MAHTILLLLLLFHQVREIKALQVIGGNTTVVQDGKAVLPCILIETQESLTQISWQRKTREKPRNNNFYTILPTTGPQFFNGEDKRFTFIGDFKGNNGTLLLSNVTLMDEGIYTCIFTLFPSGSHKTEIPLNVLVPPVTSLESNTPTVGDDEVSFATCTAAVSRPPAEVKWITGTLGEKVRVTTSPTQYANGTTTTVSSLVGVPTIEINNQSVPCVVTSAALSEEKTLPFTIQVHFPPVEVNIVKTSPNTFECEAKANPPANFTWRRSGESLSQSSVRVDGAKLHFLSWTPDLNGLYECEARNQHGKNNHKLYIEVVVVKGCCVAGWILFGLLLSLIVMWGFYKFYKSGLLQRMVESVRGHQSVPTSSNSPAHALGPVEVQD</sequence>
<dbReference type="PANTHER" id="PTHR23277">
    <property type="entry name" value="NECTIN-RELATED"/>
    <property type="match status" value="1"/>
</dbReference>
<dbReference type="STRING" id="80972.ENSAOCP00000004547"/>
<dbReference type="InterPro" id="IPR003599">
    <property type="entry name" value="Ig_sub"/>
</dbReference>
<feature type="region of interest" description="Disordered" evidence="11">
    <location>
        <begin position="361"/>
        <end position="381"/>
    </location>
</feature>
<dbReference type="InterPro" id="IPR051427">
    <property type="entry name" value="Nectin/Nectin-like"/>
</dbReference>
<dbReference type="SUPFAM" id="SSF48726">
    <property type="entry name" value="Immunoglobulin"/>
    <property type="match status" value="3"/>
</dbReference>
<keyword evidence="9" id="KW-1015">Disulfide bond</keyword>
<evidence type="ECO:0000256" key="6">
    <source>
        <dbReference type="ARBA" id="ARBA00022889"/>
    </source>
</evidence>
<dbReference type="Ensembl" id="ENSAOCT00000007861.2">
    <property type="protein sequence ID" value="ENSAOCP00000004547.2"/>
    <property type="gene ID" value="ENSAOCG00000007956.2"/>
</dbReference>
<evidence type="ECO:0000256" key="9">
    <source>
        <dbReference type="ARBA" id="ARBA00023157"/>
    </source>
</evidence>
<dbReference type="Pfam" id="PF08205">
    <property type="entry name" value="C2-set_2"/>
    <property type="match status" value="1"/>
</dbReference>
<organism evidence="15 16">
    <name type="scientific">Amphiprion ocellaris</name>
    <name type="common">Clown anemonefish</name>
    <dbReference type="NCBI Taxonomy" id="80972"/>
    <lineage>
        <taxon>Eukaryota</taxon>
        <taxon>Metazoa</taxon>
        <taxon>Chordata</taxon>
        <taxon>Craniata</taxon>
        <taxon>Vertebrata</taxon>
        <taxon>Euteleostomi</taxon>
        <taxon>Actinopterygii</taxon>
        <taxon>Neopterygii</taxon>
        <taxon>Teleostei</taxon>
        <taxon>Neoteleostei</taxon>
        <taxon>Acanthomorphata</taxon>
        <taxon>Ovalentaria</taxon>
        <taxon>Pomacentridae</taxon>
        <taxon>Amphiprion</taxon>
    </lineage>
</organism>
<reference evidence="15 16" key="1">
    <citation type="submission" date="2022-01" db="EMBL/GenBank/DDBJ databases">
        <title>A chromosome-scale genome assembly of the false clownfish, Amphiprion ocellaris.</title>
        <authorList>
            <person name="Ryu T."/>
        </authorList>
    </citation>
    <scope>NUCLEOTIDE SEQUENCE [LARGE SCALE GENOMIC DNA]</scope>
</reference>
<dbReference type="SMART" id="SM00408">
    <property type="entry name" value="IGc2"/>
    <property type="match status" value="2"/>
</dbReference>
<feature type="domain" description="Ig-like" evidence="14">
    <location>
        <begin position="228"/>
        <end position="314"/>
    </location>
</feature>
<dbReference type="GO" id="GO:0007157">
    <property type="term" value="P:heterophilic cell-cell adhesion via plasma membrane cell adhesion molecules"/>
    <property type="evidence" value="ECO:0007669"/>
    <property type="project" value="TreeGrafter"/>
</dbReference>
<dbReference type="GO" id="GO:0005912">
    <property type="term" value="C:adherens junction"/>
    <property type="evidence" value="ECO:0007669"/>
    <property type="project" value="TreeGrafter"/>
</dbReference>
<evidence type="ECO:0000256" key="4">
    <source>
        <dbReference type="ARBA" id="ARBA00022729"/>
    </source>
</evidence>
<keyword evidence="16" id="KW-1185">Reference proteome</keyword>
<evidence type="ECO:0000256" key="7">
    <source>
        <dbReference type="ARBA" id="ARBA00022989"/>
    </source>
</evidence>
<evidence type="ECO:0000256" key="11">
    <source>
        <dbReference type="SAM" id="MobiDB-lite"/>
    </source>
</evidence>
<evidence type="ECO:0000313" key="15">
    <source>
        <dbReference type="Ensembl" id="ENSAOCP00000004547.2"/>
    </source>
</evidence>
<feature type="domain" description="Ig-like" evidence="14">
    <location>
        <begin position="19"/>
        <end position="131"/>
    </location>
</feature>
<protein>
    <recommendedName>
        <fullName evidence="14">Ig-like domain-containing protein</fullName>
    </recommendedName>
</protein>
<evidence type="ECO:0000256" key="3">
    <source>
        <dbReference type="ARBA" id="ARBA00022692"/>
    </source>
</evidence>
<evidence type="ECO:0000256" key="10">
    <source>
        <dbReference type="ARBA" id="ARBA00023180"/>
    </source>
</evidence>
<dbReference type="OMA" id="PNTFECE"/>
<gene>
    <name evidence="15" type="primary">CD200</name>
</gene>
<feature type="transmembrane region" description="Helical" evidence="12">
    <location>
        <begin position="323"/>
        <end position="342"/>
    </location>
</feature>
<dbReference type="InterPro" id="IPR013783">
    <property type="entry name" value="Ig-like_fold"/>
</dbReference>
<dbReference type="PROSITE" id="PS50835">
    <property type="entry name" value="IG_LIKE"/>
    <property type="match status" value="3"/>
</dbReference>
<keyword evidence="4 13" id="KW-0732">Signal</keyword>
<reference evidence="15" key="2">
    <citation type="submission" date="2025-08" db="UniProtKB">
        <authorList>
            <consortium name="Ensembl"/>
        </authorList>
    </citation>
    <scope>IDENTIFICATION</scope>
</reference>
<dbReference type="InterPro" id="IPR013162">
    <property type="entry name" value="CD80_C2-set"/>
</dbReference>
<dbReference type="GO" id="GO:0007156">
    <property type="term" value="P:homophilic cell adhesion via plasma membrane adhesion molecules"/>
    <property type="evidence" value="ECO:0007669"/>
    <property type="project" value="TreeGrafter"/>
</dbReference>
<evidence type="ECO:0000256" key="12">
    <source>
        <dbReference type="SAM" id="Phobius"/>
    </source>
</evidence>
<keyword evidence="10" id="KW-0325">Glycoprotein</keyword>
<reference evidence="15" key="3">
    <citation type="submission" date="2025-09" db="UniProtKB">
        <authorList>
            <consortium name="Ensembl"/>
        </authorList>
    </citation>
    <scope>IDENTIFICATION</scope>
</reference>
<dbReference type="Proteomes" id="UP001501940">
    <property type="component" value="Chromosome 11"/>
</dbReference>